<name>A0A445I666_GLYSO</name>
<comment type="caution">
    <text evidence="1">The sequence shown here is derived from an EMBL/GenBank/DDBJ whole genome shotgun (WGS) entry which is preliminary data.</text>
</comment>
<dbReference type="Proteomes" id="UP000289340">
    <property type="component" value="Chromosome 11"/>
</dbReference>
<evidence type="ECO:0000313" key="2">
    <source>
        <dbReference type="Proteomes" id="UP000289340"/>
    </source>
</evidence>
<dbReference type="PANTHER" id="PTHR48055">
    <property type="entry name" value="LEUCINE-RICH REPEAT RECEPTOR PROTEIN KINASE EMS1"/>
    <property type="match status" value="1"/>
</dbReference>
<dbReference type="EMBL" id="QZWG01000011">
    <property type="protein sequence ID" value="RZB81462.1"/>
    <property type="molecule type" value="Genomic_DNA"/>
</dbReference>
<dbReference type="PANTHER" id="PTHR48055:SF26">
    <property type="entry name" value="TRANSFERASE, PROTEIN KINASE RLK-PELLE-URK-2 FAMILY"/>
    <property type="match status" value="1"/>
</dbReference>
<evidence type="ECO:0000313" key="1">
    <source>
        <dbReference type="EMBL" id="RZB81462.1"/>
    </source>
</evidence>
<reference evidence="1 2" key="1">
    <citation type="submission" date="2018-09" db="EMBL/GenBank/DDBJ databases">
        <title>A high-quality reference genome of wild soybean provides a powerful tool to mine soybean genomes.</title>
        <authorList>
            <person name="Xie M."/>
            <person name="Chung C.Y.L."/>
            <person name="Li M.-W."/>
            <person name="Wong F.-L."/>
            <person name="Chan T.-F."/>
            <person name="Lam H.-M."/>
        </authorList>
    </citation>
    <scope>NUCLEOTIDE SEQUENCE [LARGE SCALE GENOMIC DNA]</scope>
    <source>
        <strain evidence="2">cv. W05</strain>
        <tissue evidence="1">Hypocotyl of etiolated seedlings</tissue>
    </source>
</reference>
<dbReference type="AlphaFoldDB" id="A0A445I666"/>
<proteinExistence type="predicted"/>
<dbReference type="Gene3D" id="1.10.510.10">
    <property type="entry name" value="Transferase(Phosphotransferase) domain 1"/>
    <property type="match status" value="1"/>
</dbReference>
<organism evidence="1 2">
    <name type="scientific">Glycine soja</name>
    <name type="common">Wild soybean</name>
    <dbReference type="NCBI Taxonomy" id="3848"/>
    <lineage>
        <taxon>Eukaryota</taxon>
        <taxon>Viridiplantae</taxon>
        <taxon>Streptophyta</taxon>
        <taxon>Embryophyta</taxon>
        <taxon>Tracheophyta</taxon>
        <taxon>Spermatophyta</taxon>
        <taxon>Magnoliopsida</taxon>
        <taxon>eudicotyledons</taxon>
        <taxon>Gunneridae</taxon>
        <taxon>Pentapetalae</taxon>
        <taxon>rosids</taxon>
        <taxon>fabids</taxon>
        <taxon>Fabales</taxon>
        <taxon>Fabaceae</taxon>
        <taxon>Papilionoideae</taxon>
        <taxon>50 kb inversion clade</taxon>
        <taxon>NPAAA clade</taxon>
        <taxon>indigoferoid/millettioid clade</taxon>
        <taxon>Phaseoleae</taxon>
        <taxon>Glycine</taxon>
        <taxon>Glycine subgen. Soja</taxon>
    </lineage>
</organism>
<gene>
    <name evidence="1" type="ORF">D0Y65_030956</name>
</gene>
<dbReference type="InterPro" id="IPR051564">
    <property type="entry name" value="LRR_receptor-like_kinase"/>
</dbReference>
<accession>A0A445I666</accession>
<sequence length="107" mass="12385">MVLLQILSGKKVINLKLKKPMSLNKVAKALTRDERITGFADPKLQGEYSEEAFDFTLKLALSCTTLNQQRPSMEQVVKRLARRGSINFKREEGFYYRNSRKQESMKV</sequence>
<keyword evidence="2" id="KW-1185">Reference proteome</keyword>
<dbReference type="GO" id="GO:0016020">
    <property type="term" value="C:membrane"/>
    <property type="evidence" value="ECO:0007669"/>
    <property type="project" value="TreeGrafter"/>
</dbReference>
<protein>
    <submittedName>
        <fullName evidence="1">Uncharacterized protein</fullName>
    </submittedName>
</protein>